<sequence>MKFPILWPTGLLALLIAGLDSHWLSSGSAHAFAEGAQWTTDRKLAVRDQVRALWHHGFSSYMRFAFPLDEVHFLLKFDPLAPYYCPQLAPLSCTGRGPNWHNPADIASNDVAGNFSVTLVDALDTFVVLNDPRGFETAVRNVIRWVSFDVNTKPQVFETTIRVLGGLLSGHIFANKTDQPFHLPWYRGELLDLAYDLGLRLLPAFSTPTGMPFARINLRHGVPRGESIDSCTAGAGSLILEFGVLSRLTGDDRFEKAAYKAFFALWNRRSDIGLVGNTVNIFNGLWLHPEVNGIGAGIDSFYEYALKWYIMSGEVEFLDVWQESYASVMRYSRSPDGYWYRNVNIFTGDAQYSTVDSLSAFWPGLQVLGGDVENAVKAHLIYWNLWRGFAGLPEVWDMNFRTGTSLQYPLRPEFVESTWYLYRATRDPFYLDVGARILHDLTRRSKVECGLAGISDLRNNSQDDRMESFVLSETLKYLYLLFDEDNALHSDESHWVFTTEGHILTLDHDHLKPLSAARKKLRRVENHQCPVYQAPVLAWDDWDTESGMRGGILDRADVDYARELIGRSWSDHEKTLWTPDGWCLIPKHEPYTYDFVLSQDGRGVPEDLNPSGDKIETLPDGYVLHNVTGIRVQIVSRMDGKGYDVAKLGPYAVKTGQKVYFNDSSLVLGSVAGKDQASMSSKRTPEVGLRFYLDYVDPMLQIGSLGMQDAITETSVIAATALFGGDPTLDPPLQFGHGQGDGVRVVRFSDNRLGCAQYSEVLLDNEAVVVDRGECTFLEKLVFAQRAGASGVVVLGTEEHHINPSAEKEEVEAAGRGIDDVAVVVLRKSDADQVSRMLDSAQHHGLGTVKLVVEPWGGPADVDQDLEGATSKRTPRQPQEREQKPTPTADPSRIMYLNNHPLLNTRLIV</sequence>
<keyword evidence="9" id="KW-0732">Signal</keyword>
<dbReference type="PRINTS" id="PR00747">
    <property type="entry name" value="GLYHDRLASE47"/>
</dbReference>
<dbReference type="Pfam" id="PF01532">
    <property type="entry name" value="Glyco_hydro_47"/>
    <property type="match status" value="1"/>
</dbReference>
<evidence type="ECO:0000313" key="12">
    <source>
        <dbReference type="Proteomes" id="UP000230002"/>
    </source>
</evidence>
<feature type="signal peptide" evidence="9">
    <location>
        <begin position="1"/>
        <end position="29"/>
    </location>
</feature>
<feature type="active site" description="Proton donor" evidence="5">
    <location>
        <position position="158"/>
    </location>
</feature>
<organism evidence="11 12">
    <name type="scientific">Ganoderma sinense ZZ0214-1</name>
    <dbReference type="NCBI Taxonomy" id="1077348"/>
    <lineage>
        <taxon>Eukaryota</taxon>
        <taxon>Fungi</taxon>
        <taxon>Dikarya</taxon>
        <taxon>Basidiomycota</taxon>
        <taxon>Agaricomycotina</taxon>
        <taxon>Agaricomycetes</taxon>
        <taxon>Polyporales</taxon>
        <taxon>Polyporaceae</taxon>
        <taxon>Ganoderma</taxon>
    </lineage>
</organism>
<evidence type="ECO:0000256" key="4">
    <source>
        <dbReference type="ARBA" id="ARBA00023180"/>
    </source>
</evidence>
<dbReference type="GO" id="GO:0005509">
    <property type="term" value="F:calcium ion binding"/>
    <property type="evidence" value="ECO:0007669"/>
    <property type="project" value="InterPro"/>
</dbReference>
<comment type="cofactor">
    <cofactor evidence="6">
        <name>Ca(2+)</name>
        <dbReference type="ChEBI" id="CHEBI:29108"/>
    </cofactor>
</comment>
<keyword evidence="6" id="KW-0479">Metal-binding</keyword>
<comment type="caution">
    <text evidence="11">The sequence shown here is derived from an EMBL/GenBank/DDBJ whole genome shotgun (WGS) entry which is preliminary data.</text>
</comment>
<evidence type="ECO:0000313" key="11">
    <source>
        <dbReference type="EMBL" id="PIL36741.1"/>
    </source>
</evidence>
<evidence type="ECO:0000259" key="10">
    <source>
        <dbReference type="Pfam" id="PF02225"/>
    </source>
</evidence>
<dbReference type="AlphaFoldDB" id="A0A2G8SSI4"/>
<dbReference type="InterPro" id="IPR012341">
    <property type="entry name" value="6hp_glycosidase-like_sf"/>
</dbReference>
<dbReference type="InterPro" id="IPR036026">
    <property type="entry name" value="Seven-hairpin_glycosidases"/>
</dbReference>
<dbReference type="EMBL" id="AYKW01000001">
    <property type="protein sequence ID" value="PIL36741.1"/>
    <property type="molecule type" value="Genomic_DNA"/>
</dbReference>
<feature type="active site" description="Proton donor" evidence="5">
    <location>
        <position position="394"/>
    </location>
</feature>
<dbReference type="PANTHER" id="PTHR45679:SF5">
    <property type="entry name" value="ER DEGRADATION-ENHANCING ALPHA-MANNOSIDASE-LIKE PROTEIN 1"/>
    <property type="match status" value="1"/>
</dbReference>
<dbReference type="Proteomes" id="UP000230002">
    <property type="component" value="Unassembled WGS sequence"/>
</dbReference>
<keyword evidence="4" id="KW-0325">Glycoprotein</keyword>
<evidence type="ECO:0000256" key="7">
    <source>
        <dbReference type="RuleBase" id="RU361193"/>
    </source>
</evidence>
<keyword evidence="3" id="KW-0256">Endoplasmic reticulum</keyword>
<evidence type="ECO:0000256" key="2">
    <source>
        <dbReference type="ARBA" id="ARBA00007658"/>
    </source>
</evidence>
<dbReference type="GO" id="GO:0036503">
    <property type="term" value="P:ERAD pathway"/>
    <property type="evidence" value="ECO:0007669"/>
    <property type="project" value="UniProtKB-ARBA"/>
</dbReference>
<dbReference type="OrthoDB" id="8118055at2759"/>
<keyword evidence="12" id="KW-1185">Reference proteome</keyword>
<feature type="domain" description="PA" evidence="10">
    <location>
        <begin position="751"/>
        <end position="829"/>
    </location>
</feature>
<dbReference type="SUPFAM" id="SSF48225">
    <property type="entry name" value="Seven-hairpin glycosidases"/>
    <property type="match status" value="1"/>
</dbReference>
<dbReference type="GO" id="GO:0044322">
    <property type="term" value="C:endoplasmic reticulum quality control compartment"/>
    <property type="evidence" value="ECO:0007669"/>
    <property type="project" value="GOC"/>
</dbReference>
<protein>
    <recommendedName>
        <fullName evidence="7">alpha-1,2-Mannosidase</fullName>
        <ecNumber evidence="7">3.2.1.-</ecNumber>
    </recommendedName>
</protein>
<dbReference type="Gene3D" id="1.50.10.10">
    <property type="match status" value="1"/>
</dbReference>
<dbReference type="SUPFAM" id="SSF52025">
    <property type="entry name" value="PA domain"/>
    <property type="match status" value="1"/>
</dbReference>
<dbReference type="Pfam" id="PF02225">
    <property type="entry name" value="PA"/>
    <property type="match status" value="1"/>
</dbReference>
<comment type="subcellular location">
    <subcellularLocation>
        <location evidence="1">Endoplasmic reticulum</location>
    </subcellularLocation>
</comment>
<dbReference type="InterPro" id="IPR003137">
    <property type="entry name" value="PA_domain"/>
</dbReference>
<keyword evidence="7" id="KW-0378">Hydrolase</keyword>
<evidence type="ECO:0000256" key="5">
    <source>
        <dbReference type="PIRSR" id="PIRSR601382-1"/>
    </source>
</evidence>
<evidence type="ECO:0000256" key="1">
    <source>
        <dbReference type="ARBA" id="ARBA00004240"/>
    </source>
</evidence>
<name>A0A2G8SSI4_9APHY</name>
<feature type="chain" id="PRO_5013916733" description="alpha-1,2-Mannosidase" evidence="9">
    <location>
        <begin position="30"/>
        <end position="909"/>
    </location>
</feature>
<comment type="similarity">
    <text evidence="2 7">Belongs to the glycosyl hydrolase 47 family.</text>
</comment>
<dbReference type="InterPro" id="IPR044674">
    <property type="entry name" value="EDEM1/2/3"/>
</dbReference>
<dbReference type="InterPro" id="IPR046450">
    <property type="entry name" value="PA_dom_sf"/>
</dbReference>
<dbReference type="STRING" id="1077348.A0A2G8SSI4"/>
<dbReference type="Gene3D" id="3.50.30.30">
    <property type="match status" value="1"/>
</dbReference>
<dbReference type="InterPro" id="IPR001382">
    <property type="entry name" value="Glyco_hydro_47"/>
</dbReference>
<proteinExistence type="inferred from homology"/>
<keyword evidence="7" id="KW-0326">Glycosidase</keyword>
<gene>
    <name evidence="11" type="ORF">GSI_00430</name>
</gene>
<feature type="binding site" evidence="6">
    <location>
        <position position="499"/>
    </location>
    <ligand>
        <name>Ca(2+)</name>
        <dbReference type="ChEBI" id="CHEBI:29108"/>
    </ligand>
</feature>
<feature type="region of interest" description="Disordered" evidence="8">
    <location>
        <begin position="860"/>
        <end position="894"/>
    </location>
</feature>
<reference evidence="11 12" key="1">
    <citation type="journal article" date="2015" name="Sci. Rep.">
        <title>Chromosome-level genome map provides insights into diverse defense mechanisms in the medicinal fungus Ganoderma sinense.</title>
        <authorList>
            <person name="Zhu Y."/>
            <person name="Xu J."/>
            <person name="Sun C."/>
            <person name="Zhou S."/>
            <person name="Xu H."/>
            <person name="Nelson D.R."/>
            <person name="Qian J."/>
            <person name="Song J."/>
            <person name="Luo H."/>
            <person name="Xiang L."/>
            <person name="Li Y."/>
            <person name="Xu Z."/>
            <person name="Ji A."/>
            <person name="Wang L."/>
            <person name="Lu S."/>
            <person name="Hayward A."/>
            <person name="Sun W."/>
            <person name="Li X."/>
            <person name="Schwartz D.C."/>
            <person name="Wang Y."/>
            <person name="Chen S."/>
        </authorList>
    </citation>
    <scope>NUCLEOTIDE SEQUENCE [LARGE SCALE GENOMIC DNA]</scope>
    <source>
        <strain evidence="11 12">ZZ0214-1</strain>
    </source>
</reference>
<evidence type="ECO:0000256" key="8">
    <source>
        <dbReference type="SAM" id="MobiDB-lite"/>
    </source>
</evidence>
<keyword evidence="6" id="KW-0106">Calcium</keyword>
<dbReference type="PANTHER" id="PTHR45679">
    <property type="entry name" value="ER DEGRADATION-ENHANCING ALPHA-MANNOSIDASE-LIKE PROTEIN 2"/>
    <property type="match status" value="1"/>
</dbReference>
<evidence type="ECO:0000256" key="6">
    <source>
        <dbReference type="PIRSR" id="PIRSR601382-2"/>
    </source>
</evidence>
<dbReference type="EC" id="3.2.1.-" evidence="7"/>
<dbReference type="GO" id="GO:0004571">
    <property type="term" value="F:mannosyl-oligosaccharide 1,2-alpha-mannosidase activity"/>
    <property type="evidence" value="ECO:0007669"/>
    <property type="project" value="InterPro"/>
</dbReference>
<evidence type="ECO:0000256" key="9">
    <source>
        <dbReference type="SAM" id="SignalP"/>
    </source>
</evidence>
<accession>A0A2G8SSI4</accession>
<dbReference type="GO" id="GO:0016020">
    <property type="term" value="C:membrane"/>
    <property type="evidence" value="ECO:0007669"/>
    <property type="project" value="InterPro"/>
</dbReference>
<feature type="active site" evidence="5">
    <location>
        <position position="413"/>
    </location>
</feature>
<dbReference type="GO" id="GO:1904380">
    <property type="term" value="P:endoplasmic reticulum mannose trimming"/>
    <property type="evidence" value="ECO:0007669"/>
    <property type="project" value="InterPro"/>
</dbReference>
<evidence type="ECO:0000256" key="3">
    <source>
        <dbReference type="ARBA" id="ARBA00022824"/>
    </source>
</evidence>
<feature type="active site" evidence="5">
    <location>
        <position position="299"/>
    </location>
</feature>
<dbReference type="GO" id="GO:0005975">
    <property type="term" value="P:carbohydrate metabolic process"/>
    <property type="evidence" value="ECO:0007669"/>
    <property type="project" value="InterPro"/>
</dbReference>